<feature type="signal peptide" evidence="1">
    <location>
        <begin position="1"/>
        <end position="17"/>
    </location>
</feature>
<dbReference type="InterPro" id="IPR056867">
    <property type="entry name" value="LRR_15"/>
</dbReference>
<name>A0A8H6E3V9_PETAA</name>
<feature type="domain" description="Leucine-rich repeat" evidence="2">
    <location>
        <begin position="50"/>
        <end position="297"/>
    </location>
</feature>
<evidence type="ECO:0000259" key="2">
    <source>
        <dbReference type="Pfam" id="PF24969"/>
    </source>
</evidence>
<protein>
    <recommendedName>
        <fullName evidence="2">Leucine-rich repeat domain-containing protein</fullName>
    </recommendedName>
</protein>
<accession>A0A8H6E3V9</accession>
<keyword evidence="4" id="KW-1185">Reference proteome</keyword>
<feature type="chain" id="PRO_5034914917" description="Leucine-rich repeat domain-containing protein" evidence="1">
    <location>
        <begin position="18"/>
        <end position="360"/>
    </location>
</feature>
<dbReference type="EMBL" id="SPNV01000201">
    <property type="protein sequence ID" value="KAF5858526.1"/>
    <property type="molecule type" value="Genomic_DNA"/>
</dbReference>
<keyword evidence="1" id="KW-0732">Signal</keyword>
<dbReference type="AlphaFoldDB" id="A0A8H6E3V9"/>
<proteinExistence type="predicted"/>
<dbReference type="Gene3D" id="3.80.10.10">
    <property type="entry name" value="Ribonuclease Inhibitor"/>
    <property type="match status" value="1"/>
</dbReference>
<dbReference type="Proteomes" id="UP000541154">
    <property type="component" value="Unassembled WGS sequence"/>
</dbReference>
<comment type="caution">
    <text evidence="3">The sequence shown here is derived from an EMBL/GenBank/DDBJ whole genome shotgun (WGS) entry which is preliminary data.</text>
</comment>
<dbReference type="InterPro" id="IPR032675">
    <property type="entry name" value="LRR_dom_sf"/>
</dbReference>
<evidence type="ECO:0000256" key="1">
    <source>
        <dbReference type="SAM" id="SignalP"/>
    </source>
</evidence>
<reference evidence="3 4" key="1">
    <citation type="submission" date="2019-04" db="EMBL/GenBank/DDBJ databases">
        <title>Aspergillus burnettii sp. nov., novel species from soil in southeast Queensland.</title>
        <authorList>
            <person name="Gilchrist C.L.M."/>
            <person name="Pitt J.I."/>
            <person name="Lange L."/>
            <person name="Lacey H.J."/>
            <person name="Vuong D."/>
            <person name="Midgley D.J."/>
            <person name="Greenfield P."/>
            <person name="Bradbury M."/>
            <person name="Lacey E."/>
            <person name="Busk P.K."/>
            <person name="Pilgaard B."/>
            <person name="Chooi Y.H."/>
            <person name="Piggott A.M."/>
        </authorList>
    </citation>
    <scope>NUCLEOTIDE SEQUENCE [LARGE SCALE GENOMIC DNA]</scope>
    <source>
        <strain evidence="3 4">FRR 5400</strain>
    </source>
</reference>
<dbReference type="Pfam" id="PF24969">
    <property type="entry name" value="LRR_15"/>
    <property type="match status" value="1"/>
</dbReference>
<evidence type="ECO:0000313" key="3">
    <source>
        <dbReference type="EMBL" id="KAF5858526.1"/>
    </source>
</evidence>
<organism evidence="3 4">
    <name type="scientific">Petromyces alliaceus</name>
    <name type="common">Aspergillus alliaceus</name>
    <dbReference type="NCBI Taxonomy" id="209559"/>
    <lineage>
        <taxon>Eukaryota</taxon>
        <taxon>Fungi</taxon>
        <taxon>Dikarya</taxon>
        <taxon>Ascomycota</taxon>
        <taxon>Pezizomycotina</taxon>
        <taxon>Eurotiomycetes</taxon>
        <taxon>Eurotiomycetidae</taxon>
        <taxon>Eurotiales</taxon>
        <taxon>Aspergillaceae</taxon>
        <taxon>Aspergillus</taxon>
        <taxon>Aspergillus subgen. Circumdati</taxon>
    </lineage>
</organism>
<dbReference type="SUPFAM" id="SSF52047">
    <property type="entry name" value="RNI-like"/>
    <property type="match status" value="1"/>
</dbReference>
<feature type="non-terminal residue" evidence="3">
    <location>
        <position position="1"/>
    </location>
</feature>
<evidence type="ECO:0000313" key="4">
    <source>
        <dbReference type="Proteomes" id="UP000541154"/>
    </source>
</evidence>
<gene>
    <name evidence="3" type="ORF">ETB97_004268</name>
</gene>
<sequence length="360" mass="40890">DEAWIALLLAVLPNLAALSAHYNHPEGWITRIVSKAAWKQSPFHPNSLSALQRLETLDLTWSGLSTVLSHYEYLPFFHLPSLRTLRLGPVQELHSAYSAADHPAFLPVPAMSPVESLVLDFFCNGRHGMADFIASCANLKRFVYQHTNDIIWVSRQDEEDSAGIDASFRPWCFHEALQTQKQSLEVLHLNDLGDGSMPRPNPPYRGDVDPISHDRWFGSLVDFPRLRDLRMRASNLLNFHPQETEEVVLLRDILPRSLTFLHIADCNEVYCARLVANLEDLLAQHDERLPNLQSLLISPERETPHGTSIRVKDSFRKQWTTLQMMCDRVGVQFSLGGGEKMETKLNHWSPGKVVDEALFG</sequence>